<dbReference type="SMART" id="SM00128">
    <property type="entry name" value="IPPc"/>
    <property type="match status" value="1"/>
</dbReference>
<evidence type="ECO:0000313" key="4">
    <source>
        <dbReference type="EMBL" id="KAK1324604.1"/>
    </source>
</evidence>
<dbReference type="GO" id="GO:0004439">
    <property type="term" value="F:phosphatidylinositol-4,5-bisphosphate 5-phosphatase activity"/>
    <property type="evidence" value="ECO:0007669"/>
    <property type="project" value="TreeGrafter"/>
</dbReference>
<dbReference type="EMBL" id="JAUJYO010000001">
    <property type="protein sequence ID" value="KAK1324604.1"/>
    <property type="molecule type" value="Genomic_DNA"/>
</dbReference>
<reference evidence="4" key="2">
    <citation type="submission" date="2023-06" db="EMBL/GenBank/DDBJ databases">
        <authorList>
            <person name="Ma L."/>
            <person name="Liu K.-W."/>
            <person name="Li Z."/>
            <person name="Hsiao Y.-Y."/>
            <person name="Qi Y."/>
            <person name="Fu T."/>
            <person name="Tang G."/>
            <person name="Zhang D."/>
            <person name="Sun W.-H."/>
            <person name="Liu D.-K."/>
            <person name="Li Y."/>
            <person name="Chen G.-Z."/>
            <person name="Liu X.-D."/>
            <person name="Liao X.-Y."/>
            <person name="Jiang Y.-T."/>
            <person name="Yu X."/>
            <person name="Hao Y."/>
            <person name="Huang J."/>
            <person name="Zhao X.-W."/>
            <person name="Ke S."/>
            <person name="Chen Y.-Y."/>
            <person name="Wu W.-L."/>
            <person name="Hsu J.-L."/>
            <person name="Lin Y.-F."/>
            <person name="Huang M.-D."/>
            <person name="Li C.-Y."/>
            <person name="Huang L."/>
            <person name="Wang Z.-W."/>
            <person name="Zhao X."/>
            <person name="Zhong W.-Y."/>
            <person name="Peng D.-H."/>
            <person name="Ahmad S."/>
            <person name="Lan S."/>
            <person name="Zhang J.-S."/>
            <person name="Tsai W.-C."/>
            <person name="Van De Peer Y."/>
            <person name="Liu Z.-J."/>
        </authorList>
    </citation>
    <scope>NUCLEOTIDE SEQUENCE</scope>
    <source>
        <strain evidence="4">CP</strain>
        <tissue evidence="4">Leaves</tissue>
    </source>
</reference>
<proteinExistence type="inferred from homology"/>
<dbReference type="Gene3D" id="3.60.10.10">
    <property type="entry name" value="Endonuclease/exonuclease/phosphatase"/>
    <property type="match status" value="2"/>
</dbReference>
<sequence length="604" mass="69367">MRTQRTRSSQPLGASIVIKKWLKIKPKIHEFSADEVETESEDDGEREVEWSRTKRTMGIHVEDTSRASTDTRHGIYRFHRRKSETLRVQYISTKDMRVMIGTWNVAGKTPYSDIEIDEWLSTKEPADMYILGFQEVVPLSAGNVLGVADDGTVLKWEAIIRRTLNKSTQLEEKYISYSVPPSPDRMPSPPDDALPDKIDIGGLDIGSNQPCMQDLFELINIGRKPFPSKRIYNIVAGNSLDWPEHPLEKPPRVVPSDKRLRRVLSSSGRIGSDELQEPSIFTFQDLPSQCGLKRTYCSMGNLQLIWPEQHEASEELDPLSEVNYKLFDEEADSPTEMEKGRCKGYRERYVRIVSKQMVGIHVSVWVCRRLRRHVNNMKVSPVGVGVMGCLGNKGSVSISMSVFQTWFCFVCSHLASGQKEGDHQKRNSNVYDILQRTHFPPGIDADHPQTILSHDRIFWFGDLNYRLNMVDAEIRDFVAKKQWGELTVKDQLREELQSGHVFNEWEEGLINFPPTYKYERNSDKYFGEQPLEGEKKRSPAWCDRILWSGKGISQLSYWRSELTLSDHRPVSAIFSVEVEVFNQRKLQNALKPINAGGFLQDFHP</sequence>
<evidence type="ECO:0000256" key="2">
    <source>
        <dbReference type="ARBA" id="ARBA00022801"/>
    </source>
</evidence>
<dbReference type="Pfam" id="PF22669">
    <property type="entry name" value="Exo_endo_phos2"/>
    <property type="match status" value="2"/>
</dbReference>
<dbReference type="GO" id="GO:0046856">
    <property type="term" value="P:phosphatidylinositol dephosphorylation"/>
    <property type="evidence" value="ECO:0007669"/>
    <property type="project" value="InterPro"/>
</dbReference>
<keyword evidence="5" id="KW-1185">Reference proteome</keyword>
<dbReference type="PANTHER" id="PTHR45666">
    <property type="entry name" value="TYPE IV INOSITOL POLYPHOSPHATE 5-PHOSPHATASE 9"/>
    <property type="match status" value="1"/>
</dbReference>
<keyword evidence="2" id="KW-0378">Hydrolase</keyword>
<dbReference type="SUPFAM" id="SSF56219">
    <property type="entry name" value="DNase I-like"/>
    <property type="match status" value="2"/>
</dbReference>
<dbReference type="InterPro" id="IPR000300">
    <property type="entry name" value="IPPc"/>
</dbReference>
<gene>
    <name evidence="4" type="primary">IP5P2</name>
    <name evidence="4" type="ORF">QJS10_CPA01g02884</name>
</gene>
<evidence type="ECO:0000256" key="1">
    <source>
        <dbReference type="ARBA" id="ARBA00010768"/>
    </source>
</evidence>
<dbReference type="Proteomes" id="UP001180020">
    <property type="component" value="Unassembled WGS sequence"/>
</dbReference>
<reference evidence="4" key="1">
    <citation type="journal article" date="2023" name="Nat. Commun.">
        <title>Diploid and tetraploid genomes of Acorus and the evolution of monocots.</title>
        <authorList>
            <person name="Ma L."/>
            <person name="Liu K.W."/>
            <person name="Li Z."/>
            <person name="Hsiao Y.Y."/>
            <person name="Qi Y."/>
            <person name="Fu T."/>
            <person name="Tang G.D."/>
            <person name="Zhang D."/>
            <person name="Sun W.H."/>
            <person name="Liu D.K."/>
            <person name="Li Y."/>
            <person name="Chen G.Z."/>
            <person name="Liu X.D."/>
            <person name="Liao X.Y."/>
            <person name="Jiang Y.T."/>
            <person name="Yu X."/>
            <person name="Hao Y."/>
            <person name="Huang J."/>
            <person name="Zhao X.W."/>
            <person name="Ke S."/>
            <person name="Chen Y.Y."/>
            <person name="Wu W.L."/>
            <person name="Hsu J.L."/>
            <person name="Lin Y.F."/>
            <person name="Huang M.D."/>
            <person name="Li C.Y."/>
            <person name="Huang L."/>
            <person name="Wang Z.W."/>
            <person name="Zhao X."/>
            <person name="Zhong W.Y."/>
            <person name="Peng D.H."/>
            <person name="Ahmad S."/>
            <person name="Lan S."/>
            <person name="Zhang J.S."/>
            <person name="Tsai W.C."/>
            <person name="Van de Peer Y."/>
            <person name="Liu Z.J."/>
        </authorList>
    </citation>
    <scope>NUCLEOTIDE SEQUENCE</scope>
    <source>
        <strain evidence="4">CP</strain>
    </source>
</reference>
<protein>
    <submittedName>
        <fullName evidence="4">Type I inositol 1,4,5-trisphosphate 5-phosphatase 2</fullName>
    </submittedName>
</protein>
<comment type="similarity">
    <text evidence="1">Belongs to the inositol polyphosphate 5-phosphatase family.</text>
</comment>
<evidence type="ECO:0000259" key="3">
    <source>
        <dbReference type="SMART" id="SM00128"/>
    </source>
</evidence>
<dbReference type="InterPro" id="IPR045849">
    <property type="entry name" value="IP5P_plant"/>
</dbReference>
<dbReference type="GO" id="GO:0004445">
    <property type="term" value="F:inositol-polyphosphate 5-phosphatase activity"/>
    <property type="evidence" value="ECO:0007669"/>
    <property type="project" value="InterPro"/>
</dbReference>
<dbReference type="PANTHER" id="PTHR45666:SF21">
    <property type="entry name" value="TYPE I INOSITOL POLYPHOSPHATE 5-PHOSPHATASE 2"/>
    <property type="match status" value="1"/>
</dbReference>
<dbReference type="InterPro" id="IPR036691">
    <property type="entry name" value="Endo/exonu/phosph_ase_sf"/>
</dbReference>
<organism evidence="4 5">
    <name type="scientific">Acorus calamus</name>
    <name type="common">Sweet flag</name>
    <dbReference type="NCBI Taxonomy" id="4465"/>
    <lineage>
        <taxon>Eukaryota</taxon>
        <taxon>Viridiplantae</taxon>
        <taxon>Streptophyta</taxon>
        <taxon>Embryophyta</taxon>
        <taxon>Tracheophyta</taxon>
        <taxon>Spermatophyta</taxon>
        <taxon>Magnoliopsida</taxon>
        <taxon>Liliopsida</taxon>
        <taxon>Acoraceae</taxon>
        <taxon>Acorus</taxon>
    </lineage>
</organism>
<comment type="caution">
    <text evidence="4">The sequence shown here is derived from an EMBL/GenBank/DDBJ whole genome shotgun (WGS) entry which is preliminary data.</text>
</comment>
<evidence type="ECO:0000313" key="5">
    <source>
        <dbReference type="Proteomes" id="UP001180020"/>
    </source>
</evidence>
<accession>A0AAV9FFV4</accession>
<dbReference type="AlphaFoldDB" id="A0AAV9FFV4"/>
<dbReference type="GO" id="GO:0034485">
    <property type="term" value="F:phosphatidylinositol-3,4,5-trisphosphate 5-phosphatase activity"/>
    <property type="evidence" value="ECO:0007669"/>
    <property type="project" value="TreeGrafter"/>
</dbReference>
<name>A0AAV9FFV4_ACOCL</name>
<feature type="domain" description="Inositol polyphosphate-related phosphatase" evidence="3">
    <location>
        <begin position="259"/>
        <end position="582"/>
    </location>
</feature>